<dbReference type="InterPro" id="IPR036890">
    <property type="entry name" value="HATPase_C_sf"/>
</dbReference>
<dbReference type="InterPro" id="IPR036097">
    <property type="entry name" value="HisK_dim/P_sf"/>
</dbReference>
<dbReference type="PANTHER" id="PTHR45528">
    <property type="entry name" value="SENSOR HISTIDINE KINASE CPXA"/>
    <property type="match status" value="1"/>
</dbReference>
<keyword evidence="13 14" id="KW-0472">Membrane</keyword>
<dbReference type="SUPFAM" id="SSF158472">
    <property type="entry name" value="HAMP domain-like"/>
    <property type="match status" value="1"/>
</dbReference>
<comment type="subcellular location">
    <subcellularLocation>
        <location evidence="2">Cell membrane</location>
        <topology evidence="2">Multi-pass membrane protein</topology>
    </subcellularLocation>
</comment>
<evidence type="ECO:0000313" key="17">
    <source>
        <dbReference type="EMBL" id="GAA0430402.1"/>
    </source>
</evidence>
<accession>A0ABP3IWC4</accession>
<evidence type="ECO:0000256" key="5">
    <source>
        <dbReference type="ARBA" id="ARBA00022553"/>
    </source>
</evidence>
<feature type="domain" description="Histidine kinase" evidence="15">
    <location>
        <begin position="148"/>
        <end position="362"/>
    </location>
</feature>
<dbReference type="PROSITE" id="PS50109">
    <property type="entry name" value="HIS_KIN"/>
    <property type="match status" value="1"/>
</dbReference>
<keyword evidence="9" id="KW-0418">Kinase</keyword>
<keyword evidence="7 14" id="KW-0812">Transmembrane</keyword>
<dbReference type="InterPro" id="IPR003594">
    <property type="entry name" value="HATPase_dom"/>
</dbReference>
<dbReference type="CDD" id="cd00075">
    <property type="entry name" value="HATPase"/>
    <property type="match status" value="1"/>
</dbReference>
<feature type="domain" description="HAMP" evidence="16">
    <location>
        <begin position="88"/>
        <end position="140"/>
    </location>
</feature>
<evidence type="ECO:0000256" key="4">
    <source>
        <dbReference type="ARBA" id="ARBA00022475"/>
    </source>
</evidence>
<keyword evidence="6" id="KW-0808">Transferase</keyword>
<dbReference type="SUPFAM" id="SSF47384">
    <property type="entry name" value="Homodimeric domain of signal transducing histidine kinase"/>
    <property type="match status" value="1"/>
</dbReference>
<evidence type="ECO:0000256" key="14">
    <source>
        <dbReference type="SAM" id="Phobius"/>
    </source>
</evidence>
<evidence type="ECO:0000313" key="18">
    <source>
        <dbReference type="Proteomes" id="UP001501459"/>
    </source>
</evidence>
<keyword evidence="18" id="KW-1185">Reference proteome</keyword>
<keyword evidence="4" id="KW-1003">Cell membrane</keyword>
<sequence length="364" mass="41676">MHVFKRLLSLLPKGFLWRLSALNMMIIAAAILLSGLAIYETACFLADAMGNFNRPQQQRFNATLLQYLLMFALLTFITGSLLHYYLTKKLIKPINHLIEATKQLKKGAYPAPAPDTAQGEVGELVTHFNALIRQLETNDENRQKIISDLSHELRTPITNLNGYLQALRDGDMQGNYSLYEALHKETKHLMELTKQMEMLKEWGDMSSRVYTEHSDVDIAELVHQCITVFQWKLEQKQMIIDAHVESFEVSVHAKGIRQVINNLIENAIDYDQGNDSIRLTGQIEHGYYYLSISSPSEHIPAEDHDRIFERFYRSTDVQNRQTNGSGLGLAIAKEIIEQHNGRIGLTTDEHNNTFWVTLPFSEQN</sequence>
<dbReference type="PROSITE" id="PS50885">
    <property type="entry name" value="HAMP"/>
    <property type="match status" value="1"/>
</dbReference>
<evidence type="ECO:0000256" key="2">
    <source>
        <dbReference type="ARBA" id="ARBA00004651"/>
    </source>
</evidence>
<evidence type="ECO:0000256" key="12">
    <source>
        <dbReference type="ARBA" id="ARBA00023012"/>
    </source>
</evidence>
<evidence type="ECO:0000256" key="11">
    <source>
        <dbReference type="ARBA" id="ARBA00022989"/>
    </source>
</evidence>
<dbReference type="SMART" id="SM00304">
    <property type="entry name" value="HAMP"/>
    <property type="match status" value="1"/>
</dbReference>
<dbReference type="Proteomes" id="UP001501459">
    <property type="component" value="Unassembled WGS sequence"/>
</dbReference>
<evidence type="ECO:0000256" key="8">
    <source>
        <dbReference type="ARBA" id="ARBA00022741"/>
    </source>
</evidence>
<comment type="catalytic activity">
    <reaction evidence="1">
        <text>ATP + protein L-histidine = ADP + protein N-phospho-L-histidine.</text>
        <dbReference type="EC" id="2.7.13.3"/>
    </reaction>
</comment>
<dbReference type="PANTHER" id="PTHR45528:SF1">
    <property type="entry name" value="SENSOR HISTIDINE KINASE CPXA"/>
    <property type="match status" value="1"/>
</dbReference>
<evidence type="ECO:0000256" key="13">
    <source>
        <dbReference type="ARBA" id="ARBA00023136"/>
    </source>
</evidence>
<reference evidence="18" key="1">
    <citation type="journal article" date="2019" name="Int. J. Syst. Evol. Microbiol.">
        <title>The Global Catalogue of Microorganisms (GCM) 10K type strain sequencing project: providing services to taxonomists for standard genome sequencing and annotation.</title>
        <authorList>
            <consortium name="The Broad Institute Genomics Platform"/>
            <consortium name="The Broad Institute Genome Sequencing Center for Infectious Disease"/>
            <person name="Wu L."/>
            <person name="Ma J."/>
        </authorList>
    </citation>
    <scope>NUCLEOTIDE SEQUENCE [LARGE SCALE GENOMIC DNA]</scope>
    <source>
        <strain evidence="18">JCM 12149</strain>
    </source>
</reference>
<dbReference type="SMART" id="SM00388">
    <property type="entry name" value="HisKA"/>
    <property type="match status" value="1"/>
</dbReference>
<evidence type="ECO:0000256" key="10">
    <source>
        <dbReference type="ARBA" id="ARBA00022840"/>
    </source>
</evidence>
<gene>
    <name evidence="17" type="ORF">GCM10008983_03520</name>
</gene>
<dbReference type="EMBL" id="BAAADM010000006">
    <property type="protein sequence ID" value="GAA0430402.1"/>
    <property type="molecule type" value="Genomic_DNA"/>
</dbReference>
<evidence type="ECO:0000256" key="6">
    <source>
        <dbReference type="ARBA" id="ARBA00022679"/>
    </source>
</evidence>
<comment type="caution">
    <text evidence="17">The sequence shown here is derived from an EMBL/GenBank/DDBJ whole genome shotgun (WGS) entry which is preliminary data.</text>
</comment>
<keyword evidence="8" id="KW-0547">Nucleotide-binding</keyword>
<dbReference type="CDD" id="cd06225">
    <property type="entry name" value="HAMP"/>
    <property type="match status" value="1"/>
</dbReference>
<evidence type="ECO:0000256" key="7">
    <source>
        <dbReference type="ARBA" id="ARBA00022692"/>
    </source>
</evidence>
<evidence type="ECO:0000259" key="15">
    <source>
        <dbReference type="PROSITE" id="PS50109"/>
    </source>
</evidence>
<dbReference type="InterPro" id="IPR004358">
    <property type="entry name" value="Sig_transdc_His_kin-like_C"/>
</dbReference>
<dbReference type="CDD" id="cd00082">
    <property type="entry name" value="HisKA"/>
    <property type="match status" value="1"/>
</dbReference>
<dbReference type="Pfam" id="PF02518">
    <property type="entry name" value="HATPase_c"/>
    <property type="match status" value="1"/>
</dbReference>
<evidence type="ECO:0000259" key="16">
    <source>
        <dbReference type="PROSITE" id="PS50885"/>
    </source>
</evidence>
<dbReference type="InterPro" id="IPR003660">
    <property type="entry name" value="HAMP_dom"/>
</dbReference>
<dbReference type="Gene3D" id="6.10.340.10">
    <property type="match status" value="1"/>
</dbReference>
<organism evidence="17 18">
    <name type="scientific">Lentibacillus halophilus</name>
    <dbReference type="NCBI Taxonomy" id="295065"/>
    <lineage>
        <taxon>Bacteria</taxon>
        <taxon>Bacillati</taxon>
        <taxon>Bacillota</taxon>
        <taxon>Bacilli</taxon>
        <taxon>Bacillales</taxon>
        <taxon>Bacillaceae</taxon>
        <taxon>Lentibacillus</taxon>
    </lineage>
</organism>
<protein>
    <recommendedName>
        <fullName evidence="3">histidine kinase</fullName>
        <ecNumber evidence="3">2.7.13.3</ecNumber>
    </recommendedName>
</protein>
<feature type="transmembrane region" description="Helical" evidence="14">
    <location>
        <begin position="67"/>
        <end position="86"/>
    </location>
</feature>
<evidence type="ECO:0000256" key="1">
    <source>
        <dbReference type="ARBA" id="ARBA00000085"/>
    </source>
</evidence>
<dbReference type="Pfam" id="PF00672">
    <property type="entry name" value="HAMP"/>
    <property type="match status" value="1"/>
</dbReference>
<dbReference type="InterPro" id="IPR005467">
    <property type="entry name" value="His_kinase_dom"/>
</dbReference>
<evidence type="ECO:0000256" key="3">
    <source>
        <dbReference type="ARBA" id="ARBA00012438"/>
    </source>
</evidence>
<keyword evidence="5" id="KW-0597">Phosphoprotein</keyword>
<dbReference type="InterPro" id="IPR050398">
    <property type="entry name" value="HssS/ArlS-like"/>
</dbReference>
<dbReference type="Pfam" id="PF00512">
    <property type="entry name" value="HisKA"/>
    <property type="match status" value="1"/>
</dbReference>
<dbReference type="Gene3D" id="1.10.287.130">
    <property type="match status" value="1"/>
</dbReference>
<dbReference type="InterPro" id="IPR003661">
    <property type="entry name" value="HisK_dim/P_dom"/>
</dbReference>
<keyword evidence="10" id="KW-0067">ATP-binding</keyword>
<dbReference type="EC" id="2.7.13.3" evidence="3"/>
<keyword evidence="11 14" id="KW-1133">Transmembrane helix</keyword>
<proteinExistence type="predicted"/>
<dbReference type="SMART" id="SM00387">
    <property type="entry name" value="HATPase_c"/>
    <property type="match status" value="1"/>
</dbReference>
<dbReference type="Gene3D" id="3.30.565.10">
    <property type="entry name" value="Histidine kinase-like ATPase, C-terminal domain"/>
    <property type="match status" value="1"/>
</dbReference>
<feature type="transmembrane region" description="Helical" evidence="14">
    <location>
        <begin position="20"/>
        <end position="46"/>
    </location>
</feature>
<dbReference type="SUPFAM" id="SSF55874">
    <property type="entry name" value="ATPase domain of HSP90 chaperone/DNA topoisomerase II/histidine kinase"/>
    <property type="match status" value="1"/>
</dbReference>
<dbReference type="PRINTS" id="PR00344">
    <property type="entry name" value="BCTRLSENSOR"/>
</dbReference>
<evidence type="ECO:0000256" key="9">
    <source>
        <dbReference type="ARBA" id="ARBA00022777"/>
    </source>
</evidence>
<name>A0ABP3IWC4_9BACI</name>
<keyword evidence="12" id="KW-0902">Two-component regulatory system</keyword>